<feature type="non-terminal residue" evidence="2">
    <location>
        <position position="1"/>
    </location>
</feature>
<sequence length="132" mass="14956">IFASDDLVFARNYAHGPEWCPATIVAPTGPVPYKVRTTDGQLWKCHLDQLGKRHPFIEVTEDIEADVSKTQQSNIADNLSQTEQEDCQQLMEKSPSAVVEPIAEPITEPVAEQPTRPPRTRRKPKWMEDYVV</sequence>
<keyword evidence="3" id="KW-1185">Reference proteome</keyword>
<dbReference type="EMBL" id="JYDI01001892">
    <property type="protein sequence ID" value="KRY26247.1"/>
    <property type="molecule type" value="Genomic_DNA"/>
</dbReference>
<protein>
    <submittedName>
        <fullName evidence="2">Uncharacterized protein</fullName>
    </submittedName>
</protein>
<feature type="region of interest" description="Disordered" evidence="1">
    <location>
        <begin position="91"/>
        <end position="132"/>
    </location>
</feature>
<evidence type="ECO:0000313" key="2">
    <source>
        <dbReference type="EMBL" id="KRY26247.1"/>
    </source>
</evidence>
<evidence type="ECO:0000313" key="3">
    <source>
        <dbReference type="Proteomes" id="UP000054653"/>
    </source>
</evidence>
<reference evidence="2 3" key="1">
    <citation type="submission" date="2015-01" db="EMBL/GenBank/DDBJ databases">
        <title>Evolution of Trichinella species and genotypes.</title>
        <authorList>
            <person name="Korhonen P.K."/>
            <person name="Edoardo P."/>
            <person name="Giuseppe L.R."/>
            <person name="Gasser R.B."/>
        </authorList>
    </citation>
    <scope>NUCLEOTIDE SEQUENCE [LARGE SCALE GENOMIC DNA]</scope>
    <source>
        <strain evidence="2">ISS120</strain>
    </source>
</reference>
<proteinExistence type="predicted"/>
<dbReference type="AlphaFoldDB" id="A0A0V1AN78"/>
<gene>
    <name evidence="2" type="ORF">T03_16307</name>
</gene>
<evidence type="ECO:0000256" key="1">
    <source>
        <dbReference type="SAM" id="MobiDB-lite"/>
    </source>
</evidence>
<name>A0A0V1AN78_TRIBR</name>
<comment type="caution">
    <text evidence="2">The sequence shown here is derived from an EMBL/GenBank/DDBJ whole genome shotgun (WGS) entry which is preliminary data.</text>
</comment>
<dbReference type="STRING" id="45882.A0A0V1AN78"/>
<organism evidence="2 3">
    <name type="scientific">Trichinella britovi</name>
    <name type="common">Parasitic roundworm</name>
    <dbReference type="NCBI Taxonomy" id="45882"/>
    <lineage>
        <taxon>Eukaryota</taxon>
        <taxon>Metazoa</taxon>
        <taxon>Ecdysozoa</taxon>
        <taxon>Nematoda</taxon>
        <taxon>Enoplea</taxon>
        <taxon>Dorylaimia</taxon>
        <taxon>Trichinellida</taxon>
        <taxon>Trichinellidae</taxon>
        <taxon>Trichinella</taxon>
    </lineage>
</organism>
<dbReference type="Proteomes" id="UP000054653">
    <property type="component" value="Unassembled WGS sequence"/>
</dbReference>
<accession>A0A0V1AN78</accession>
<feature type="non-terminal residue" evidence="2">
    <location>
        <position position="132"/>
    </location>
</feature>